<dbReference type="Proteomes" id="UP000287651">
    <property type="component" value="Unassembled WGS sequence"/>
</dbReference>
<evidence type="ECO:0000313" key="1">
    <source>
        <dbReference type="EMBL" id="RRT33423.1"/>
    </source>
</evidence>
<gene>
    <name evidence="1" type="ORF">B296_00055486</name>
</gene>
<evidence type="ECO:0000313" key="2">
    <source>
        <dbReference type="Proteomes" id="UP000287651"/>
    </source>
</evidence>
<feature type="non-terminal residue" evidence="1">
    <location>
        <position position="61"/>
    </location>
</feature>
<accession>A0A426X1T5</accession>
<organism evidence="1 2">
    <name type="scientific">Ensete ventricosum</name>
    <name type="common">Abyssinian banana</name>
    <name type="synonym">Musa ensete</name>
    <dbReference type="NCBI Taxonomy" id="4639"/>
    <lineage>
        <taxon>Eukaryota</taxon>
        <taxon>Viridiplantae</taxon>
        <taxon>Streptophyta</taxon>
        <taxon>Embryophyta</taxon>
        <taxon>Tracheophyta</taxon>
        <taxon>Spermatophyta</taxon>
        <taxon>Magnoliopsida</taxon>
        <taxon>Liliopsida</taxon>
        <taxon>Zingiberales</taxon>
        <taxon>Musaceae</taxon>
        <taxon>Ensete</taxon>
    </lineage>
</organism>
<name>A0A426X1T5_ENSVE</name>
<proteinExistence type="predicted"/>
<reference evidence="1 2" key="1">
    <citation type="journal article" date="2014" name="Agronomy (Basel)">
        <title>A Draft Genome Sequence for Ensete ventricosum, the Drought-Tolerant Tree Against Hunger.</title>
        <authorList>
            <person name="Harrison J."/>
            <person name="Moore K.A."/>
            <person name="Paszkiewicz K."/>
            <person name="Jones T."/>
            <person name="Grant M."/>
            <person name="Ambacheew D."/>
            <person name="Muzemil S."/>
            <person name="Studholme D.J."/>
        </authorList>
    </citation>
    <scope>NUCLEOTIDE SEQUENCE [LARGE SCALE GENOMIC DNA]</scope>
</reference>
<dbReference type="EMBL" id="AMZH03029076">
    <property type="protein sequence ID" value="RRT33423.1"/>
    <property type="molecule type" value="Genomic_DNA"/>
</dbReference>
<protein>
    <submittedName>
        <fullName evidence="1">Uncharacterized protein</fullName>
    </submittedName>
</protein>
<comment type="caution">
    <text evidence="1">The sequence shown here is derived from an EMBL/GenBank/DDBJ whole genome shotgun (WGS) entry which is preliminary data.</text>
</comment>
<dbReference type="AlphaFoldDB" id="A0A426X1T5"/>
<sequence>MHRVDAFGNSLGVCRKLAKVIGSLLGWHKGVRQKKIETHRKIIEEDRRTCRKIARGCESMR</sequence>